<dbReference type="AlphaFoldDB" id="A0A9I9D6X8"/>
<reference evidence="1" key="1">
    <citation type="submission" date="2023-03" db="UniProtKB">
        <authorList>
            <consortium name="EnsemblPlants"/>
        </authorList>
    </citation>
    <scope>IDENTIFICATION</scope>
</reference>
<dbReference type="EnsemblPlants" id="MELO3C014038.2.1">
    <property type="protein sequence ID" value="MELO3C014038.2.1"/>
    <property type="gene ID" value="MELO3C014038.2"/>
</dbReference>
<dbReference type="Gramene" id="MELO3C014038.2.1">
    <property type="protein sequence ID" value="MELO3C014038.2.1"/>
    <property type="gene ID" value="MELO3C014038.2"/>
</dbReference>
<evidence type="ECO:0000313" key="1">
    <source>
        <dbReference type="EnsemblPlants" id="MELO3C014038.2.1"/>
    </source>
</evidence>
<name>A0A9I9D6X8_CUCME</name>
<proteinExistence type="predicted"/>
<sequence length="52" mass="6145">METPTYDLVVEDGWEYAMETWRPGRRLFLGDGWTEMKKEVERRTTNCSRGGC</sequence>
<accession>A0A9I9D6X8</accession>
<protein>
    <submittedName>
        <fullName evidence="1">Uncharacterized protein</fullName>
    </submittedName>
</protein>
<organism evidence="1">
    <name type="scientific">Cucumis melo</name>
    <name type="common">Muskmelon</name>
    <dbReference type="NCBI Taxonomy" id="3656"/>
    <lineage>
        <taxon>Eukaryota</taxon>
        <taxon>Viridiplantae</taxon>
        <taxon>Streptophyta</taxon>
        <taxon>Embryophyta</taxon>
        <taxon>Tracheophyta</taxon>
        <taxon>Spermatophyta</taxon>
        <taxon>Magnoliopsida</taxon>
        <taxon>eudicotyledons</taxon>
        <taxon>Gunneridae</taxon>
        <taxon>Pentapetalae</taxon>
        <taxon>rosids</taxon>
        <taxon>fabids</taxon>
        <taxon>Cucurbitales</taxon>
        <taxon>Cucurbitaceae</taxon>
        <taxon>Benincaseae</taxon>
        <taxon>Cucumis</taxon>
    </lineage>
</organism>